<name>A0A0S1XC61_THEBA</name>
<evidence type="ECO:0000313" key="3">
    <source>
        <dbReference type="EMBL" id="ALM75323.1"/>
    </source>
</evidence>
<organism evidence="3 4">
    <name type="scientific">Thermococcus barophilus</name>
    <dbReference type="NCBI Taxonomy" id="55802"/>
    <lineage>
        <taxon>Archaea</taxon>
        <taxon>Methanobacteriati</taxon>
        <taxon>Methanobacteriota</taxon>
        <taxon>Thermococci</taxon>
        <taxon>Thermococcales</taxon>
        <taxon>Thermococcaceae</taxon>
        <taxon>Thermococcus</taxon>
    </lineage>
</organism>
<dbReference type="AlphaFoldDB" id="A0A0S1XC61"/>
<dbReference type="SUPFAM" id="SSF50475">
    <property type="entry name" value="FMN-binding split barrel"/>
    <property type="match status" value="1"/>
</dbReference>
<gene>
    <name evidence="3" type="ORF">TBCH5v1_1406</name>
</gene>
<dbReference type="InterPro" id="IPR049288">
    <property type="entry name" value="DUF447_C"/>
</dbReference>
<dbReference type="Gene3D" id="1.20.58.290">
    <property type="entry name" value="Hypothetical membrane protein ta0354_69_121"/>
    <property type="match status" value="1"/>
</dbReference>
<dbReference type="InterPro" id="IPR016733">
    <property type="entry name" value="UCP018747"/>
</dbReference>
<evidence type="ECO:0000259" key="2">
    <source>
        <dbReference type="Pfam" id="PF20766"/>
    </source>
</evidence>
<dbReference type="EMBL" id="CP013050">
    <property type="protein sequence ID" value="ALM75323.1"/>
    <property type="molecule type" value="Genomic_DNA"/>
</dbReference>
<feature type="domain" description="DUF447" evidence="1">
    <location>
        <begin position="13"/>
        <end position="128"/>
    </location>
</feature>
<dbReference type="Pfam" id="PF04289">
    <property type="entry name" value="DUF447_N"/>
    <property type="match status" value="1"/>
</dbReference>
<dbReference type="STRING" id="55802.TBCH5v1_1406"/>
<evidence type="ECO:0000259" key="1">
    <source>
        <dbReference type="Pfam" id="PF04289"/>
    </source>
</evidence>
<dbReference type="InterPro" id="IPR012349">
    <property type="entry name" value="Split_barrel_FMN-bd"/>
</dbReference>
<proteinExistence type="predicted"/>
<dbReference type="GeneID" id="26136650"/>
<accession>A0A0S1XC61</accession>
<feature type="domain" description="DUF447" evidence="2">
    <location>
        <begin position="136"/>
        <end position="191"/>
    </location>
</feature>
<evidence type="ECO:0000313" key="4">
    <source>
        <dbReference type="Proteomes" id="UP000066042"/>
    </source>
</evidence>
<reference evidence="3 4" key="1">
    <citation type="journal article" date="2016" name="Genome Announc.">
        <title>Complete genome sequence of the hyperthermophilic and piezophilic archaeon Thermococcus barophilus Ch5, capable of growth at the expense of hydrogenogenesis from carbon monoxide and formate.</title>
        <authorList>
            <person name="Oger P."/>
            <person name="Sokolova T.G."/>
            <person name="Kozhevnikova D.A."/>
            <person name="Taranov E.A."/>
            <person name="Vannier P."/>
            <person name="Lee H.S."/>
            <person name="Kwon K.K."/>
            <person name="Kang S.G."/>
            <person name="Lee J.H."/>
            <person name="Bonch-Osmolovskaya E.A."/>
            <person name="Lebedinsky A.V."/>
        </authorList>
    </citation>
    <scope>NUCLEOTIDE SEQUENCE [LARGE SCALE GENOMIC DNA]</scope>
    <source>
        <strain evidence="4">Ch5</strain>
    </source>
</reference>
<protein>
    <recommendedName>
        <fullName evidence="5">DUF447 family protein</fullName>
    </recommendedName>
</protein>
<evidence type="ECO:0008006" key="5">
    <source>
        <dbReference type="Google" id="ProtNLM"/>
    </source>
</evidence>
<dbReference type="Pfam" id="PF20766">
    <property type="entry name" value="DUF447_C"/>
    <property type="match status" value="1"/>
</dbReference>
<dbReference type="PATRIC" id="fig|55802.8.peg.1384"/>
<dbReference type="Gene3D" id="2.30.110.10">
    <property type="entry name" value="Electron Transport, Fmn-binding Protein, Chain A"/>
    <property type="match status" value="1"/>
</dbReference>
<dbReference type="InterPro" id="IPR007386">
    <property type="entry name" value="DUF447_N"/>
</dbReference>
<dbReference type="PIRSF" id="PIRSF018747">
    <property type="entry name" value="UCP018747"/>
    <property type="match status" value="1"/>
</dbReference>
<dbReference type="Proteomes" id="UP000066042">
    <property type="component" value="Chromosome"/>
</dbReference>
<sequence>MEILDLFEEGKVYEVLLVTKSNVTPIGVVRRGDSLYFKLFWGKSFREIKEHPFGVIHITQDVELLIKAALNVPIDVEFENAKRIPLKRIKNLSWVEGRIELEEAEIEDELGKSKVLKCKFIPLYGEIISAITKPLSRADFVLLEMAVHLTRLFVATRRHKVETAQKLYSKIWQGYQEYRRLGGKSELAEKIMGLALISVRWNS</sequence>
<dbReference type="RefSeq" id="WP_056933988.1">
    <property type="nucleotide sequence ID" value="NZ_CP013050.1"/>
</dbReference>